<dbReference type="Proteomes" id="UP001497623">
    <property type="component" value="Unassembled WGS sequence"/>
</dbReference>
<dbReference type="SMART" id="SM00020">
    <property type="entry name" value="Tryp_SPc"/>
    <property type="match status" value="1"/>
</dbReference>
<feature type="non-terminal residue" evidence="6">
    <location>
        <position position="1"/>
    </location>
</feature>
<comment type="caution">
    <text evidence="6">The sequence shown here is derived from an EMBL/GenBank/DDBJ whole genome shotgun (WGS) entry which is preliminary data.</text>
</comment>
<dbReference type="Gene3D" id="2.40.10.10">
    <property type="entry name" value="Trypsin-like serine proteases"/>
    <property type="match status" value="2"/>
</dbReference>
<evidence type="ECO:0000259" key="5">
    <source>
        <dbReference type="PROSITE" id="PS50240"/>
    </source>
</evidence>
<protein>
    <recommendedName>
        <fullName evidence="5">Peptidase S1 domain-containing protein</fullName>
    </recommendedName>
</protein>
<comment type="subcellular location">
    <subcellularLocation>
        <location evidence="1">Secreted</location>
    </subcellularLocation>
</comment>
<dbReference type="PROSITE" id="PS00134">
    <property type="entry name" value="TRYPSIN_HIS"/>
    <property type="match status" value="1"/>
</dbReference>
<dbReference type="InterPro" id="IPR018114">
    <property type="entry name" value="TRYPSIN_HIS"/>
</dbReference>
<dbReference type="AlphaFoldDB" id="A0AAV2Q3J2"/>
<evidence type="ECO:0000313" key="6">
    <source>
        <dbReference type="EMBL" id="CAL4069639.1"/>
    </source>
</evidence>
<evidence type="ECO:0000256" key="3">
    <source>
        <dbReference type="ARBA" id="ARBA00023157"/>
    </source>
</evidence>
<dbReference type="Pfam" id="PF00089">
    <property type="entry name" value="Trypsin"/>
    <property type="match status" value="1"/>
</dbReference>
<keyword evidence="3" id="KW-1015">Disulfide bond</keyword>
<keyword evidence="2" id="KW-0964">Secreted</keyword>
<evidence type="ECO:0000313" key="7">
    <source>
        <dbReference type="Proteomes" id="UP001497623"/>
    </source>
</evidence>
<evidence type="ECO:0000256" key="1">
    <source>
        <dbReference type="ARBA" id="ARBA00004613"/>
    </source>
</evidence>
<dbReference type="InterPro" id="IPR043504">
    <property type="entry name" value="Peptidase_S1_PA_chymotrypsin"/>
</dbReference>
<dbReference type="PANTHER" id="PTHR24258:SF142">
    <property type="entry name" value="PEPTIDASE S1 DOMAIN-CONTAINING PROTEIN"/>
    <property type="match status" value="1"/>
</dbReference>
<accession>A0AAV2Q3J2</accession>
<dbReference type="PROSITE" id="PS50240">
    <property type="entry name" value="TRYPSIN_DOM"/>
    <property type="match status" value="1"/>
</dbReference>
<dbReference type="PRINTS" id="PR00722">
    <property type="entry name" value="CHYMOTRYPSIN"/>
</dbReference>
<dbReference type="EMBL" id="CAXKWB010003613">
    <property type="protein sequence ID" value="CAL4069639.1"/>
    <property type="molecule type" value="Genomic_DNA"/>
</dbReference>
<proteinExistence type="predicted"/>
<organism evidence="6 7">
    <name type="scientific">Meganyctiphanes norvegica</name>
    <name type="common">Northern krill</name>
    <name type="synonym">Thysanopoda norvegica</name>
    <dbReference type="NCBI Taxonomy" id="48144"/>
    <lineage>
        <taxon>Eukaryota</taxon>
        <taxon>Metazoa</taxon>
        <taxon>Ecdysozoa</taxon>
        <taxon>Arthropoda</taxon>
        <taxon>Crustacea</taxon>
        <taxon>Multicrustacea</taxon>
        <taxon>Malacostraca</taxon>
        <taxon>Eumalacostraca</taxon>
        <taxon>Eucarida</taxon>
        <taxon>Euphausiacea</taxon>
        <taxon>Euphausiidae</taxon>
        <taxon>Meganyctiphanes</taxon>
    </lineage>
</organism>
<dbReference type="InterPro" id="IPR001314">
    <property type="entry name" value="Peptidase_S1A"/>
</dbReference>
<dbReference type="GO" id="GO:0004252">
    <property type="term" value="F:serine-type endopeptidase activity"/>
    <property type="evidence" value="ECO:0007669"/>
    <property type="project" value="InterPro"/>
</dbReference>
<dbReference type="GO" id="GO:0006508">
    <property type="term" value="P:proteolysis"/>
    <property type="evidence" value="ECO:0007669"/>
    <property type="project" value="InterPro"/>
</dbReference>
<dbReference type="InterPro" id="IPR009003">
    <property type="entry name" value="Peptidase_S1_PA"/>
</dbReference>
<feature type="compositionally biased region" description="Basic and acidic residues" evidence="4">
    <location>
        <begin position="59"/>
        <end position="69"/>
    </location>
</feature>
<sequence length="794" mass="86973">YYYLFNIYLFIENIYYSSTMKLLHFLTLILVIWGVSCEDTWSWDSEDTNKTSLVTQPSKSHEGVEEKSQKLNISSDSELDSRTNVNGEARFLGLGDKLCSLGLGANCKKTYPPAVDSHYGAPLPPPKPASSSIISDALCTLGIGKKCQKKVYPPAVQSHYGAPSVATASNIYQPPVYAPHTDSSYAYYEYDHHVDHTTDAKQGYPPTVMVAPKPLHPVKGILNTIGDAVSSLFKKPASKPTYEAPRPVYNVPNPVYNAPNPIYSAPNPVYGAPKPIYTAPKPVYAAPKPVYAAPKPAYAAPKPAYAAPKPIYTAPKPVYAAPKPIYTTSGGNYVNKPIHKHPSQPIHHIQAQPVVQHLHSHTHIYEGHNPNGAHINRAADTLTPVSKTPGVYQQPKVSDVVVQSGSQNRPHIQPAVLVGQKSFRVYQEDCQCVLHNFCQASNVVARSSRDISHLLDARNDNTDIFSTANNTETLTERVRRDIPESNNTTDSDVQGRQLKGFTPGLAGCGAGHVCCRRPVYTPQRSGSTCGKSSSSGLLGRVKTPHYEQGDTEFGQYPWQAAILKRGGSQNTFVCGAALIDDRHVMTAAHCVEGLNAYEINIRLGEWDVAQENEFYKHIDIQALSIYMHKDYNKGNLQNDIAVVRLTRSVDFINNPHISPICLPANHVFVHRHQECHVTGWGKDTFSSAGRFQAVLKEVAVPLVDHYQCQNALRTTRLGRSFNLEQGMLCAGGEEGRDACTGDGGSPLVCRGGDGTFQLVGLVSWGIGCGEPGIPGVYVKVDQYLEWIRAVQQQP</sequence>
<gene>
    <name evidence="6" type="ORF">MNOR_LOCUS7977</name>
</gene>
<dbReference type="FunFam" id="2.40.10.10:FF:000038">
    <property type="entry name" value="Serine protease"/>
    <property type="match status" value="1"/>
</dbReference>
<dbReference type="GO" id="GO:0005576">
    <property type="term" value="C:extracellular region"/>
    <property type="evidence" value="ECO:0007669"/>
    <property type="project" value="UniProtKB-SubCell"/>
</dbReference>
<dbReference type="InterPro" id="IPR001254">
    <property type="entry name" value="Trypsin_dom"/>
</dbReference>
<feature type="compositionally biased region" description="Polar residues" evidence="4">
    <location>
        <begin position="70"/>
        <end position="81"/>
    </location>
</feature>
<feature type="domain" description="Peptidase S1" evidence="5">
    <location>
        <begin position="537"/>
        <end position="792"/>
    </location>
</feature>
<evidence type="ECO:0000256" key="4">
    <source>
        <dbReference type="SAM" id="MobiDB-lite"/>
    </source>
</evidence>
<evidence type="ECO:0000256" key="2">
    <source>
        <dbReference type="ARBA" id="ARBA00022525"/>
    </source>
</evidence>
<keyword evidence="7" id="KW-1185">Reference proteome</keyword>
<feature type="region of interest" description="Disordered" evidence="4">
    <location>
        <begin position="49"/>
        <end position="81"/>
    </location>
</feature>
<dbReference type="PANTHER" id="PTHR24258">
    <property type="entry name" value="SERINE PROTEASE-RELATED"/>
    <property type="match status" value="1"/>
</dbReference>
<dbReference type="CDD" id="cd00190">
    <property type="entry name" value="Tryp_SPc"/>
    <property type="match status" value="1"/>
</dbReference>
<reference evidence="6 7" key="1">
    <citation type="submission" date="2024-05" db="EMBL/GenBank/DDBJ databases">
        <authorList>
            <person name="Wallberg A."/>
        </authorList>
    </citation>
    <scope>NUCLEOTIDE SEQUENCE [LARGE SCALE GENOMIC DNA]</scope>
</reference>
<name>A0AAV2Q3J2_MEGNR</name>
<dbReference type="SUPFAM" id="SSF50494">
    <property type="entry name" value="Trypsin-like serine proteases"/>
    <property type="match status" value="1"/>
</dbReference>